<dbReference type="Proteomes" id="UP001355207">
    <property type="component" value="Chromosome 6"/>
</dbReference>
<dbReference type="GeneID" id="91095677"/>
<feature type="region of interest" description="Disordered" evidence="1">
    <location>
        <begin position="802"/>
        <end position="879"/>
    </location>
</feature>
<dbReference type="Gene3D" id="1.10.20.10">
    <property type="entry name" value="Histone, subunit A"/>
    <property type="match status" value="1"/>
</dbReference>
<feature type="compositionally biased region" description="Basic and acidic residues" evidence="1">
    <location>
        <begin position="985"/>
        <end position="999"/>
    </location>
</feature>
<name>A0AAX4JXZ7_9TREE</name>
<feature type="compositionally biased region" description="Polar residues" evidence="1">
    <location>
        <begin position="584"/>
        <end position="605"/>
    </location>
</feature>
<feature type="compositionally biased region" description="Polar residues" evidence="1">
    <location>
        <begin position="613"/>
        <end position="628"/>
    </location>
</feature>
<gene>
    <name evidence="2" type="ORF">L201_005007</name>
</gene>
<feature type="compositionally biased region" description="Polar residues" evidence="1">
    <location>
        <begin position="723"/>
        <end position="743"/>
    </location>
</feature>
<feature type="region of interest" description="Disordered" evidence="1">
    <location>
        <begin position="1148"/>
        <end position="1202"/>
    </location>
</feature>
<feature type="region of interest" description="Disordered" evidence="1">
    <location>
        <begin position="396"/>
        <end position="486"/>
    </location>
</feature>
<dbReference type="InterPro" id="IPR009072">
    <property type="entry name" value="Histone-fold"/>
</dbReference>
<dbReference type="RefSeq" id="XP_066076837.1">
    <property type="nucleotide sequence ID" value="XM_066220740.1"/>
</dbReference>
<feature type="compositionally biased region" description="Basic and acidic residues" evidence="1">
    <location>
        <begin position="630"/>
        <end position="643"/>
    </location>
</feature>
<accession>A0AAX4JXZ7</accession>
<feature type="compositionally biased region" description="Polar residues" evidence="1">
    <location>
        <begin position="1157"/>
        <end position="1171"/>
    </location>
</feature>
<dbReference type="EMBL" id="CP144103">
    <property type="protein sequence ID" value="WWC90074.1"/>
    <property type="molecule type" value="Genomic_DNA"/>
</dbReference>
<feature type="compositionally biased region" description="Polar residues" evidence="1">
    <location>
        <begin position="327"/>
        <end position="336"/>
    </location>
</feature>
<keyword evidence="3" id="KW-1185">Reference proteome</keyword>
<protein>
    <submittedName>
        <fullName evidence="2">Uncharacterized protein</fullName>
    </submittedName>
</protein>
<organism evidence="2 3">
    <name type="scientific">Kwoniella dendrophila CBS 6074</name>
    <dbReference type="NCBI Taxonomy" id="1295534"/>
    <lineage>
        <taxon>Eukaryota</taxon>
        <taxon>Fungi</taxon>
        <taxon>Dikarya</taxon>
        <taxon>Basidiomycota</taxon>
        <taxon>Agaricomycotina</taxon>
        <taxon>Tremellomycetes</taxon>
        <taxon>Tremellales</taxon>
        <taxon>Cryptococcaceae</taxon>
        <taxon>Kwoniella</taxon>
    </lineage>
</organism>
<feature type="compositionally biased region" description="Basic and acidic residues" evidence="1">
    <location>
        <begin position="1176"/>
        <end position="1188"/>
    </location>
</feature>
<dbReference type="GO" id="GO:0046982">
    <property type="term" value="F:protein heterodimerization activity"/>
    <property type="evidence" value="ECO:0007669"/>
    <property type="project" value="InterPro"/>
</dbReference>
<feature type="compositionally biased region" description="Polar residues" evidence="1">
    <location>
        <begin position="1193"/>
        <end position="1202"/>
    </location>
</feature>
<feature type="compositionally biased region" description="Polar residues" evidence="1">
    <location>
        <begin position="678"/>
        <end position="688"/>
    </location>
</feature>
<feature type="compositionally biased region" description="Polar residues" evidence="1">
    <location>
        <begin position="450"/>
        <end position="473"/>
    </location>
</feature>
<feature type="region of interest" description="Disordered" evidence="1">
    <location>
        <begin position="244"/>
        <end position="339"/>
    </location>
</feature>
<feature type="compositionally biased region" description="Polar residues" evidence="1">
    <location>
        <begin position="421"/>
        <end position="431"/>
    </location>
</feature>
<feature type="compositionally biased region" description="Basic and acidic residues" evidence="1">
    <location>
        <begin position="822"/>
        <end position="836"/>
    </location>
</feature>
<evidence type="ECO:0000256" key="1">
    <source>
        <dbReference type="SAM" id="MobiDB-lite"/>
    </source>
</evidence>
<feature type="compositionally biased region" description="Basic and acidic residues" evidence="1">
    <location>
        <begin position="913"/>
        <end position="946"/>
    </location>
</feature>
<proteinExistence type="predicted"/>
<feature type="compositionally biased region" description="Low complexity" evidence="1">
    <location>
        <begin position="849"/>
        <end position="860"/>
    </location>
</feature>
<evidence type="ECO:0000313" key="2">
    <source>
        <dbReference type="EMBL" id="WWC90074.1"/>
    </source>
</evidence>
<sequence length="1293" mass="138521">MSTSQSVSAEYLSATSANALISDLRPTSLSLPALLSLNSFLDELLVSLIEASQSINPNDLRKEGVPSVFIGEKGLNAQGSESTNVRALGRSAVAEAEVELRSWLEGKTNLKGFQPDGQGNGMRNSKQFDTEQAIGLMRLKCVSYSTMASQAGLDEASEEEILASWKKAGGDPSENTIEPAALWLTAIIEHVCEHILAQLASVVARDSEIVVAGPQELYTALCEDESVWGLFKKMKVKDQLEAAIRTTSRHKRSNPSRPSTSDSRGGRASPLTSGSPHASKVSLGHHRDSSFDGNRSAPSSPSNHDSRSSMETNRFGGIAGGVIRKGSQLSRKSANSPGKHHLLRGLAHERSGSVLSENTRSMLGAYNDNYAEEDLEDEQSVQEAQDEFDALVRSGETMKVSLTPSRLKNFDGGANRRRATESPNPSISGRSARSEIIIPSSFPTPPSNQPRPTANETSNQSLTASPVLQSSPGIVNRPRADSAQRRLQARAASIIVERADEDDGLNLAGRPGPKKESLLELLASEGGPEPPSPTRKGVFKGSGYERTKRTVPAVVLGTPPPPAPEPAFSSPNKIDTARSDFSPAITNNTSSPSTHTQSQLTSPQSLAPHDFSPQPTLTRSQFSSSSLNKPAERSGETVISRRDDEDDSPFSSYTRPKKKTEAQELADFFNNTPPPESSPTFGSPNQHQDTFDEPPAPATSKSNKGFRALVKKVTQSRKEGSPSLGTSASYSKLSSTTNLNIPKSESMPLNGPKITGWAGFEDPDSQPQLAAGGGMGMSKKQKSVQSLSTVPVAFRPFATQEDYANAEKNSGRKASNASRTSDSAREAAAKFNERRNSATAAFVGEGRRGSATATTPTTGSLGERRGSATTAGFNGERRGSAAAIIYNPERRGSAAAVTYNLEARRGSTVNSISEERELASLASSKERKNSEPNMNETDRRGSENRKMIGLGINEVSGIVGNNSTTPANARAPDRHTSDGPISPKQSREHLSPSLEKSRPDLAGLSIPGSATSFKTAHSAFTPGLSDIDSSFPANKQYNLNVPSPVKSVSTSTEDIIIPRRPSHETGTQTPPIKSIPSIPLDDLIPLRKLLDHATSVMECRLLLDAILSQYGVPIESPKPSHDNNGEISKEGTVNVKPEDRVTAWLLAGRDGPVGDGKQTSNSAKTNDNQNLEVVEGGDKTPTKTEPKNFRYTFGNSDQLLSPNDKQNLSTLDIPTQPPMAHQQGQHQDIFGDNENNTINTTYTTDEEDLEGEQTDNETGIIVARFTNEDLKRSTSNPIKLVRAANGGESENIV</sequence>
<reference evidence="2 3" key="1">
    <citation type="submission" date="2024-01" db="EMBL/GenBank/DDBJ databases">
        <title>Comparative genomics of Cryptococcus and Kwoniella reveals pathogenesis evolution and contrasting modes of karyotype evolution via chromosome fusion or intercentromeric recombination.</title>
        <authorList>
            <person name="Coelho M.A."/>
            <person name="David-Palma M."/>
            <person name="Shea T."/>
            <person name="Bowers K."/>
            <person name="McGinley-Smith S."/>
            <person name="Mohammad A.W."/>
            <person name="Gnirke A."/>
            <person name="Yurkov A.M."/>
            <person name="Nowrousian M."/>
            <person name="Sun S."/>
            <person name="Cuomo C.A."/>
            <person name="Heitman J."/>
        </authorList>
    </citation>
    <scope>NUCLEOTIDE SEQUENCE [LARGE SCALE GENOMIC DNA]</scope>
    <source>
        <strain evidence="2 3">CBS 6074</strain>
    </source>
</reference>
<feature type="compositionally biased region" description="Polar residues" evidence="1">
    <location>
        <begin position="812"/>
        <end position="821"/>
    </location>
</feature>
<feature type="region of interest" description="Disordered" evidence="1">
    <location>
        <begin position="523"/>
        <end position="785"/>
    </location>
</feature>
<feature type="region of interest" description="Disordered" evidence="1">
    <location>
        <begin position="903"/>
        <end position="1006"/>
    </location>
</feature>
<evidence type="ECO:0000313" key="3">
    <source>
        <dbReference type="Proteomes" id="UP001355207"/>
    </source>
</evidence>